<dbReference type="PROSITE" id="PS51898">
    <property type="entry name" value="TYR_RECOMBINASE"/>
    <property type="match status" value="1"/>
</dbReference>
<proteinExistence type="inferred from homology"/>
<dbReference type="PANTHER" id="PTHR30349">
    <property type="entry name" value="PHAGE INTEGRASE-RELATED"/>
    <property type="match status" value="1"/>
</dbReference>
<dbReference type="Gene3D" id="1.10.443.10">
    <property type="entry name" value="Intergrase catalytic core"/>
    <property type="match status" value="1"/>
</dbReference>
<sequence>MPKRNTGPRLEWRGERGCFEIVWFERGARRRRSTGTSDGREAEKLFQEFLASRNESGNRQAERLIADVLRHYGEERAPNVADSARIGYAIAALTPFWGEKTVSEVTEQTCREYAAQRSAAPGTVARELATLSAAINYDWKANRLDSPRPVWKPSAPPQKDRWLTREEAAALLRASRTQKARSYLPLFILIGLYTGARKEAILSLRWGQVDLTAGRINFNPPGRAQTAKGRPIVRIPRQLMTFLRLARRRGTATGFVIHRTVADARHPGETRQVRIANIRHGFAAAVDRAKLGDVTPHTLRHTAATWLTQSGVILEKVGAQLGHRDPRTTKIYEHHAPDYLDDVVEGYRRPGAVMGQSRAEQKGKQGKVG</sequence>
<evidence type="ECO:0000256" key="2">
    <source>
        <dbReference type="ARBA" id="ARBA00022908"/>
    </source>
</evidence>
<dbReference type="CDD" id="cd00796">
    <property type="entry name" value="INT_Rci_Hp1_C"/>
    <property type="match status" value="1"/>
</dbReference>
<dbReference type="PANTHER" id="PTHR30349:SF41">
    <property type="entry name" value="INTEGRASE_RECOMBINASE PROTEIN MJ0367-RELATED"/>
    <property type="match status" value="1"/>
</dbReference>
<keyword evidence="2" id="KW-0229">DNA integration</keyword>
<evidence type="ECO:0000256" key="3">
    <source>
        <dbReference type="ARBA" id="ARBA00023125"/>
    </source>
</evidence>
<dbReference type="InterPro" id="IPR002104">
    <property type="entry name" value="Integrase_catalytic"/>
</dbReference>
<evidence type="ECO:0000259" key="5">
    <source>
        <dbReference type="PROSITE" id="PS51898"/>
    </source>
</evidence>
<dbReference type="AlphaFoldDB" id="A0A212KLP6"/>
<protein>
    <submittedName>
        <fullName evidence="6">Integrase</fullName>
    </submittedName>
</protein>
<keyword evidence="4" id="KW-0233">DNA recombination</keyword>
<dbReference type="InterPro" id="IPR050090">
    <property type="entry name" value="Tyrosine_recombinase_XerCD"/>
</dbReference>
<name>A0A212KLP6_9PROT</name>
<dbReference type="EMBL" id="FLUO01000003">
    <property type="protein sequence ID" value="SBW12656.1"/>
    <property type="molecule type" value="Genomic_DNA"/>
</dbReference>
<reference evidence="6" key="1">
    <citation type="submission" date="2016-04" db="EMBL/GenBank/DDBJ databases">
        <authorList>
            <person name="Evans L.H."/>
            <person name="Alamgir A."/>
            <person name="Owens N."/>
            <person name="Weber N.D."/>
            <person name="Virtaneva K."/>
            <person name="Barbian K."/>
            <person name="Babar A."/>
            <person name="Rosenke K."/>
        </authorList>
    </citation>
    <scope>NUCLEOTIDE SEQUENCE</scope>
    <source>
        <strain evidence="6">86</strain>
    </source>
</reference>
<dbReference type="SUPFAM" id="SSF56349">
    <property type="entry name" value="DNA breaking-rejoining enzymes"/>
    <property type="match status" value="1"/>
</dbReference>
<dbReference type="GO" id="GO:0006310">
    <property type="term" value="P:DNA recombination"/>
    <property type="evidence" value="ECO:0007669"/>
    <property type="project" value="UniProtKB-KW"/>
</dbReference>
<gene>
    <name evidence="6" type="ORF">KL86APRO_30147</name>
</gene>
<dbReference type="GO" id="GO:0015074">
    <property type="term" value="P:DNA integration"/>
    <property type="evidence" value="ECO:0007669"/>
    <property type="project" value="UniProtKB-KW"/>
</dbReference>
<evidence type="ECO:0000313" key="6">
    <source>
        <dbReference type="EMBL" id="SBW12656.1"/>
    </source>
</evidence>
<dbReference type="GO" id="GO:0003677">
    <property type="term" value="F:DNA binding"/>
    <property type="evidence" value="ECO:0007669"/>
    <property type="project" value="UniProtKB-KW"/>
</dbReference>
<feature type="domain" description="Tyr recombinase" evidence="5">
    <location>
        <begin position="158"/>
        <end position="345"/>
    </location>
</feature>
<dbReference type="Pfam" id="PF00589">
    <property type="entry name" value="Phage_integrase"/>
    <property type="match status" value="1"/>
</dbReference>
<evidence type="ECO:0000256" key="4">
    <source>
        <dbReference type="ARBA" id="ARBA00023172"/>
    </source>
</evidence>
<accession>A0A212KLP6</accession>
<organism evidence="6">
    <name type="scientific">uncultured Alphaproteobacteria bacterium</name>
    <dbReference type="NCBI Taxonomy" id="91750"/>
    <lineage>
        <taxon>Bacteria</taxon>
        <taxon>Pseudomonadati</taxon>
        <taxon>Pseudomonadota</taxon>
        <taxon>Alphaproteobacteria</taxon>
        <taxon>environmental samples</taxon>
    </lineage>
</organism>
<comment type="similarity">
    <text evidence="1">Belongs to the 'phage' integrase family.</text>
</comment>
<dbReference type="InterPro" id="IPR011010">
    <property type="entry name" value="DNA_brk_join_enz"/>
</dbReference>
<dbReference type="InterPro" id="IPR013762">
    <property type="entry name" value="Integrase-like_cat_sf"/>
</dbReference>
<keyword evidence="3" id="KW-0238">DNA-binding</keyword>
<evidence type="ECO:0000256" key="1">
    <source>
        <dbReference type="ARBA" id="ARBA00008857"/>
    </source>
</evidence>